<dbReference type="Proteomes" id="UP001433508">
    <property type="component" value="Unassembled WGS sequence"/>
</dbReference>
<reference evidence="2" key="1">
    <citation type="journal article" date="2024" name="Front. Bioeng. Biotechnol.">
        <title>Genome-scale model development and genomic sequencing of the oleaginous clade Lipomyces.</title>
        <authorList>
            <person name="Czajka J.J."/>
            <person name="Han Y."/>
            <person name="Kim J."/>
            <person name="Mondo S.J."/>
            <person name="Hofstad B.A."/>
            <person name="Robles A."/>
            <person name="Haridas S."/>
            <person name="Riley R."/>
            <person name="LaButti K."/>
            <person name="Pangilinan J."/>
            <person name="Andreopoulos W."/>
            <person name="Lipzen A."/>
            <person name="Yan J."/>
            <person name="Wang M."/>
            <person name="Ng V."/>
            <person name="Grigoriev I.V."/>
            <person name="Spatafora J.W."/>
            <person name="Magnuson J.K."/>
            <person name="Baker S.E."/>
            <person name="Pomraning K.R."/>
        </authorList>
    </citation>
    <scope>NUCLEOTIDE SEQUENCE [LARGE SCALE GENOMIC DNA]</scope>
    <source>
        <strain evidence="2">CBS 7786</strain>
    </source>
</reference>
<gene>
    <name evidence="1" type="ORF">V1525DRAFT_453473</name>
</gene>
<sequence>MKLLLWAAVLLQTPLLVLAQFDFSFEHMFESAAGGGRGDQTQGSPMWYEQNYENVQCNDYVCQDTLACVKKPIDCPCVFPDSEEKCILPDKKSYVCISKFGRGCSFVDKAWKGLV</sequence>
<comment type="caution">
    <text evidence="1">The sequence shown here is derived from an EMBL/GenBank/DDBJ whole genome shotgun (WGS) entry which is preliminary data.</text>
</comment>
<accession>A0ACC3TBL5</accession>
<name>A0ACC3TBL5_LIPKO</name>
<protein>
    <submittedName>
        <fullName evidence="1">Uncharacterized protein</fullName>
    </submittedName>
</protein>
<evidence type="ECO:0000313" key="2">
    <source>
        <dbReference type="Proteomes" id="UP001433508"/>
    </source>
</evidence>
<proteinExistence type="predicted"/>
<organism evidence="1 2">
    <name type="scientific">Lipomyces kononenkoae</name>
    <name type="common">Yeast</name>
    <dbReference type="NCBI Taxonomy" id="34357"/>
    <lineage>
        <taxon>Eukaryota</taxon>
        <taxon>Fungi</taxon>
        <taxon>Dikarya</taxon>
        <taxon>Ascomycota</taxon>
        <taxon>Saccharomycotina</taxon>
        <taxon>Lipomycetes</taxon>
        <taxon>Lipomycetales</taxon>
        <taxon>Lipomycetaceae</taxon>
        <taxon>Lipomyces</taxon>
    </lineage>
</organism>
<keyword evidence="2" id="KW-1185">Reference proteome</keyword>
<dbReference type="EMBL" id="MU971336">
    <property type="protein sequence ID" value="KAK9241076.1"/>
    <property type="molecule type" value="Genomic_DNA"/>
</dbReference>
<evidence type="ECO:0000313" key="1">
    <source>
        <dbReference type="EMBL" id="KAK9241076.1"/>
    </source>
</evidence>